<feature type="transmembrane region" description="Helical" evidence="8">
    <location>
        <begin position="589"/>
        <end position="613"/>
    </location>
</feature>
<dbReference type="PANTHER" id="PTHR43045">
    <property type="entry name" value="SHIKIMATE TRANSPORTER"/>
    <property type="match status" value="1"/>
</dbReference>
<feature type="transmembrane region" description="Helical" evidence="8">
    <location>
        <begin position="654"/>
        <end position="677"/>
    </location>
</feature>
<protein>
    <submittedName>
        <fullName evidence="11">Uncharacterized protein</fullName>
    </submittedName>
</protein>
<dbReference type="InterPro" id="IPR005123">
    <property type="entry name" value="Oxoglu/Fe-dep_dioxygenase_dom"/>
</dbReference>
<dbReference type="InterPro" id="IPR005829">
    <property type="entry name" value="Sugar_transporter_CS"/>
</dbReference>
<dbReference type="SUPFAM" id="SSF103473">
    <property type="entry name" value="MFS general substrate transporter"/>
    <property type="match status" value="1"/>
</dbReference>
<feature type="transmembrane region" description="Helical" evidence="8">
    <location>
        <begin position="556"/>
        <end position="577"/>
    </location>
</feature>
<accession>A0ABP0KKX7</accession>
<dbReference type="Gene3D" id="2.60.120.590">
    <property type="entry name" value="Alpha-ketoglutarate-dependent dioxygenase AlkB-like"/>
    <property type="match status" value="1"/>
</dbReference>
<evidence type="ECO:0000313" key="11">
    <source>
        <dbReference type="EMBL" id="CAK9027154.1"/>
    </source>
</evidence>
<keyword evidence="5 8" id="KW-1133">Transmembrane helix</keyword>
<feature type="compositionally biased region" description="Basic and acidic residues" evidence="7">
    <location>
        <begin position="298"/>
        <end position="308"/>
    </location>
</feature>
<dbReference type="InterPro" id="IPR020846">
    <property type="entry name" value="MFS_dom"/>
</dbReference>
<feature type="transmembrane region" description="Helical" evidence="8">
    <location>
        <begin position="619"/>
        <end position="642"/>
    </location>
</feature>
<evidence type="ECO:0000256" key="7">
    <source>
        <dbReference type="SAM" id="MobiDB-lite"/>
    </source>
</evidence>
<dbReference type="PROSITE" id="PS50850">
    <property type="entry name" value="MFS"/>
    <property type="match status" value="1"/>
</dbReference>
<gene>
    <name evidence="11" type="ORF">CCMP2556_LOCUS16656</name>
</gene>
<keyword evidence="12" id="KW-1185">Reference proteome</keyword>
<dbReference type="EMBL" id="CAXAMN010008914">
    <property type="protein sequence ID" value="CAK9027154.1"/>
    <property type="molecule type" value="Genomic_DNA"/>
</dbReference>
<evidence type="ECO:0000313" key="12">
    <source>
        <dbReference type="Proteomes" id="UP001642484"/>
    </source>
</evidence>
<name>A0ABP0KKX7_9DINO</name>
<dbReference type="InterPro" id="IPR005828">
    <property type="entry name" value="MFS_sugar_transport-like"/>
</dbReference>
<reference evidence="11 12" key="1">
    <citation type="submission" date="2024-02" db="EMBL/GenBank/DDBJ databases">
        <authorList>
            <person name="Chen Y."/>
            <person name="Shah S."/>
            <person name="Dougan E. K."/>
            <person name="Thang M."/>
            <person name="Chan C."/>
        </authorList>
    </citation>
    <scope>NUCLEOTIDE SEQUENCE [LARGE SCALE GENOMIC DNA]</scope>
</reference>
<proteinExistence type="predicted"/>
<dbReference type="PANTHER" id="PTHR43045:SF1">
    <property type="entry name" value="SHIKIMATE TRANSPORTER"/>
    <property type="match status" value="1"/>
</dbReference>
<dbReference type="InterPro" id="IPR037151">
    <property type="entry name" value="AlkB-like_sf"/>
</dbReference>
<keyword evidence="6 8" id="KW-0472">Membrane</keyword>
<evidence type="ECO:0000256" key="5">
    <source>
        <dbReference type="ARBA" id="ARBA00022989"/>
    </source>
</evidence>
<keyword evidence="4 8" id="KW-0812">Transmembrane</keyword>
<sequence>MASLEGEWFLRASIMQCEDAILGRIHFMDSGELVYLTTAGDLLGRGIGRWLQEGRLVGFELDIFQYEATSKKHVQAEPHRFRGFSKCPENGKVWVGEWQYLPFQQPPRLVGRFHASQSMLKVPSLSSKPLEDLPKKLKENLAMKLEKLSQTFPMMEPSWVPHHLAGKIQDVHYVRNFLEPKQVEEFERIIDRTCDWEKMQTRDTQEFGSSGTCPCGRSLLRAALPPWQSTMVDALGSLGAFHPVLFPANSVRLNAYKPGQGIHPHLDGPVYFPRAAIVSLGSHCIFDFYPRMGEPEEHGFSWDRDKEVPSSPQMPPGTKPQLSLLLEPGSLLVLSGDAFTYHRHGIKAVEEDEITAEVKNAKDIGRPGGKADGKAPGMCLGTKVEVEVLTPMAPPQMVPIDPTQEVFEVAFDSRMKVRLQHRPADSERAVVDIKSGSKGGHPVGHLRVSIVPARNRHATTKRFKCVALVALAVPTLQQLDREGSESASDKFILGQTPMRSLTCAVPPASRKVLCENGWPLGRKGERLEWYDFGVYAAVPDILGAHFFPQSDPSVQIMHSFMAFAAGYLTRPVGGVLIGTLGDTVGRKCALWTSMLLMMCPTVFIGCLPTYAQIGGLSTALLVGLRLLQGIAVGGEYVSALVFSMEHARSGQKTVSGALMSISVALGTFSGFGVVSLLQWLLSEAQMQSFGWRICFWLGLVVGVVGLFLRSQVSEPEEYMEARQVGQLVQHPLWSLGQKHWDSVLLMVGTQAITPAAWYQNFIWILQLYEGKMSHQKPILGAAELNTAMQLAPSMLVLFIAFFRSNFDFSCSEVQRTLRLALCALPGYWLVSLRGFWSALGAQALFALGAGFVAWGESLPHAQLLSGSSAGGGHGRELQPGCGHLRRAHALYLFAASGSLGRLRVCIAEVCF</sequence>
<evidence type="ECO:0000256" key="4">
    <source>
        <dbReference type="ARBA" id="ARBA00022692"/>
    </source>
</evidence>
<organism evidence="11 12">
    <name type="scientific">Durusdinium trenchii</name>
    <dbReference type="NCBI Taxonomy" id="1381693"/>
    <lineage>
        <taxon>Eukaryota</taxon>
        <taxon>Sar</taxon>
        <taxon>Alveolata</taxon>
        <taxon>Dinophyceae</taxon>
        <taxon>Suessiales</taxon>
        <taxon>Symbiodiniaceae</taxon>
        <taxon>Durusdinium</taxon>
    </lineage>
</organism>
<evidence type="ECO:0000259" key="9">
    <source>
        <dbReference type="PROSITE" id="PS50850"/>
    </source>
</evidence>
<evidence type="ECO:0000256" key="6">
    <source>
        <dbReference type="ARBA" id="ARBA00023136"/>
    </source>
</evidence>
<keyword evidence="3" id="KW-1003">Cell membrane</keyword>
<evidence type="ECO:0000256" key="2">
    <source>
        <dbReference type="ARBA" id="ARBA00022448"/>
    </source>
</evidence>
<dbReference type="Pfam" id="PF00083">
    <property type="entry name" value="Sugar_tr"/>
    <property type="match status" value="1"/>
</dbReference>
<dbReference type="InterPro" id="IPR036259">
    <property type="entry name" value="MFS_trans_sf"/>
</dbReference>
<dbReference type="SUPFAM" id="SSF51197">
    <property type="entry name" value="Clavaminate synthase-like"/>
    <property type="match status" value="1"/>
</dbReference>
<feature type="region of interest" description="Disordered" evidence="7">
    <location>
        <begin position="298"/>
        <end position="318"/>
    </location>
</feature>
<dbReference type="PROSITE" id="PS51471">
    <property type="entry name" value="FE2OG_OXY"/>
    <property type="match status" value="1"/>
</dbReference>
<evidence type="ECO:0000256" key="1">
    <source>
        <dbReference type="ARBA" id="ARBA00004651"/>
    </source>
</evidence>
<feature type="transmembrane region" description="Helical" evidence="8">
    <location>
        <begin position="689"/>
        <end position="708"/>
    </location>
</feature>
<evidence type="ECO:0000259" key="10">
    <source>
        <dbReference type="PROSITE" id="PS51471"/>
    </source>
</evidence>
<comment type="caution">
    <text evidence="11">The sequence shown here is derived from an EMBL/GenBank/DDBJ whole genome shotgun (WGS) entry which is preliminary data.</text>
</comment>
<feature type="domain" description="Fe2OG dioxygenase" evidence="10">
    <location>
        <begin position="247"/>
        <end position="369"/>
    </location>
</feature>
<dbReference type="PROSITE" id="PS00217">
    <property type="entry name" value="SUGAR_TRANSPORT_2"/>
    <property type="match status" value="1"/>
</dbReference>
<feature type="transmembrane region" description="Helical" evidence="8">
    <location>
        <begin position="778"/>
        <end position="802"/>
    </location>
</feature>
<comment type="subcellular location">
    <subcellularLocation>
        <location evidence="1">Cell membrane</location>
        <topology evidence="1">Multi-pass membrane protein</topology>
    </subcellularLocation>
</comment>
<feature type="domain" description="Major facilitator superfamily (MFS) profile" evidence="9">
    <location>
        <begin position="517"/>
        <end position="911"/>
    </location>
</feature>
<evidence type="ECO:0000256" key="3">
    <source>
        <dbReference type="ARBA" id="ARBA00022475"/>
    </source>
</evidence>
<dbReference type="Gene3D" id="1.20.1250.20">
    <property type="entry name" value="MFS general substrate transporter like domains"/>
    <property type="match status" value="1"/>
</dbReference>
<evidence type="ECO:0000256" key="8">
    <source>
        <dbReference type="SAM" id="Phobius"/>
    </source>
</evidence>
<keyword evidence="2" id="KW-0813">Transport</keyword>
<dbReference type="Proteomes" id="UP001642484">
    <property type="component" value="Unassembled WGS sequence"/>
</dbReference>